<dbReference type="PANTHER" id="PTHR43685:SF2">
    <property type="entry name" value="GLYCOSYLTRANSFERASE 2-LIKE DOMAIN-CONTAINING PROTEIN"/>
    <property type="match status" value="1"/>
</dbReference>
<evidence type="ECO:0000313" key="2">
    <source>
        <dbReference type="EMBL" id="GGF72935.1"/>
    </source>
</evidence>
<feature type="domain" description="Glycosyltransferase 2-like" evidence="1">
    <location>
        <begin position="5"/>
        <end position="131"/>
    </location>
</feature>
<organism evidence="2 3">
    <name type="scientific">Terasakiella brassicae</name>
    <dbReference type="NCBI Taxonomy" id="1634917"/>
    <lineage>
        <taxon>Bacteria</taxon>
        <taxon>Pseudomonadati</taxon>
        <taxon>Pseudomonadota</taxon>
        <taxon>Alphaproteobacteria</taxon>
        <taxon>Rhodospirillales</taxon>
        <taxon>Terasakiellaceae</taxon>
        <taxon>Terasakiella</taxon>
    </lineage>
</organism>
<comment type="caution">
    <text evidence="2">The sequence shown here is derived from an EMBL/GenBank/DDBJ whole genome shotgun (WGS) entry which is preliminary data.</text>
</comment>
<protein>
    <recommendedName>
        <fullName evidence="1">Glycosyltransferase 2-like domain-containing protein</fullName>
    </recommendedName>
</protein>
<dbReference type="AlphaFoldDB" id="A0A917FFI3"/>
<evidence type="ECO:0000313" key="3">
    <source>
        <dbReference type="Proteomes" id="UP000632498"/>
    </source>
</evidence>
<dbReference type="RefSeq" id="WP_188666493.1">
    <property type="nucleotide sequence ID" value="NZ_BMHV01000026.1"/>
</dbReference>
<evidence type="ECO:0000259" key="1">
    <source>
        <dbReference type="Pfam" id="PF00535"/>
    </source>
</evidence>
<dbReference type="Gene3D" id="3.90.550.10">
    <property type="entry name" value="Spore Coat Polysaccharide Biosynthesis Protein SpsA, Chain A"/>
    <property type="match status" value="1"/>
</dbReference>
<accession>A0A917FFI3</accession>
<keyword evidence="3" id="KW-1185">Reference proteome</keyword>
<reference evidence="2" key="1">
    <citation type="journal article" date="2014" name="Int. J. Syst. Evol. Microbiol.">
        <title>Complete genome sequence of Corynebacterium casei LMG S-19264T (=DSM 44701T), isolated from a smear-ripened cheese.</title>
        <authorList>
            <consortium name="US DOE Joint Genome Institute (JGI-PGF)"/>
            <person name="Walter F."/>
            <person name="Albersmeier A."/>
            <person name="Kalinowski J."/>
            <person name="Ruckert C."/>
        </authorList>
    </citation>
    <scope>NUCLEOTIDE SEQUENCE</scope>
    <source>
        <strain evidence="2">CGMCC 1.15254</strain>
    </source>
</reference>
<dbReference type="EMBL" id="BMHV01000026">
    <property type="protein sequence ID" value="GGF72935.1"/>
    <property type="molecule type" value="Genomic_DNA"/>
</dbReference>
<sequence>MIKVSFVVTVYNKAPFLPGVIDALKNQQGDFEREYVFVNDGSTDNSWDIVKSETAGLPHVVLIDQVNQGVAIATNNGVRAASGDLIKLVDSDDILAPFCCQLLIQTLQDSNSDFVFAISGEHEDTPVFEDPANPEVVIFDDSLLSVIKHGYARVSHCLFKKDVFDRAQGCDERIFSQDHSLFIRLSTHGKLAQVRHIVCSSPRDEPGRIMNNNAQVVHDATLALAYHLQDNPQLDTQHIKAAQKKITSRIWKWAKRELGMNYFNRAFWLFTLSRCGVALSATELVEQCAVFREGANIRRP</sequence>
<dbReference type="SUPFAM" id="SSF53448">
    <property type="entry name" value="Nucleotide-diphospho-sugar transferases"/>
    <property type="match status" value="1"/>
</dbReference>
<gene>
    <name evidence="2" type="ORF">GCM10011332_28670</name>
</gene>
<name>A0A917FFI3_9PROT</name>
<dbReference type="InterPro" id="IPR050834">
    <property type="entry name" value="Glycosyltransf_2"/>
</dbReference>
<dbReference type="InterPro" id="IPR001173">
    <property type="entry name" value="Glyco_trans_2-like"/>
</dbReference>
<dbReference type="PANTHER" id="PTHR43685">
    <property type="entry name" value="GLYCOSYLTRANSFERASE"/>
    <property type="match status" value="1"/>
</dbReference>
<reference evidence="2" key="2">
    <citation type="submission" date="2020-09" db="EMBL/GenBank/DDBJ databases">
        <authorList>
            <person name="Sun Q."/>
            <person name="Zhou Y."/>
        </authorList>
    </citation>
    <scope>NUCLEOTIDE SEQUENCE</scope>
    <source>
        <strain evidence="2">CGMCC 1.15254</strain>
    </source>
</reference>
<proteinExistence type="predicted"/>
<dbReference type="InterPro" id="IPR029044">
    <property type="entry name" value="Nucleotide-diphossugar_trans"/>
</dbReference>
<dbReference type="Proteomes" id="UP000632498">
    <property type="component" value="Unassembled WGS sequence"/>
</dbReference>
<dbReference type="Pfam" id="PF00535">
    <property type="entry name" value="Glycos_transf_2"/>
    <property type="match status" value="1"/>
</dbReference>